<feature type="chain" id="PRO_5047264670" evidence="1">
    <location>
        <begin position="25"/>
        <end position="104"/>
    </location>
</feature>
<proteinExistence type="predicted"/>
<organism evidence="2 3">
    <name type="scientific">Bosea vestrisii</name>
    <dbReference type="NCBI Taxonomy" id="151416"/>
    <lineage>
        <taxon>Bacteria</taxon>
        <taxon>Pseudomonadati</taxon>
        <taxon>Pseudomonadota</taxon>
        <taxon>Alphaproteobacteria</taxon>
        <taxon>Hyphomicrobiales</taxon>
        <taxon>Boseaceae</taxon>
        <taxon>Bosea</taxon>
    </lineage>
</organism>
<evidence type="ECO:0000313" key="3">
    <source>
        <dbReference type="Proteomes" id="UP001596104"/>
    </source>
</evidence>
<reference evidence="3" key="1">
    <citation type="journal article" date="2019" name="Int. J. Syst. Evol. Microbiol.">
        <title>The Global Catalogue of Microorganisms (GCM) 10K type strain sequencing project: providing services to taxonomists for standard genome sequencing and annotation.</title>
        <authorList>
            <consortium name="The Broad Institute Genomics Platform"/>
            <consortium name="The Broad Institute Genome Sequencing Center for Infectious Disease"/>
            <person name="Wu L."/>
            <person name="Ma J."/>
        </authorList>
    </citation>
    <scope>NUCLEOTIDE SEQUENCE [LARGE SCALE GENOMIC DNA]</scope>
    <source>
        <strain evidence="3">CGMCC 1.16326</strain>
    </source>
</reference>
<sequence length="104" mass="11107">MTRFFKYCLPILVALPLSSGAVRAQVPAGVPCAERGMATTQLHNLYGERRIGYGLAANGSVIELFASPNGSFTLFATLPDGISCLIATGQSWEPPPEPDYYAGR</sequence>
<dbReference type="RefSeq" id="WP_377008617.1">
    <property type="nucleotide sequence ID" value="NZ_JBHSLV010000021.1"/>
</dbReference>
<dbReference type="Proteomes" id="UP001596104">
    <property type="component" value="Unassembled WGS sequence"/>
</dbReference>
<keyword evidence="3" id="KW-1185">Reference proteome</keyword>
<comment type="caution">
    <text evidence="2">The sequence shown here is derived from an EMBL/GenBank/DDBJ whole genome shotgun (WGS) entry which is preliminary data.</text>
</comment>
<dbReference type="EMBL" id="JBHSLV010000021">
    <property type="protein sequence ID" value="MFC5393595.1"/>
    <property type="molecule type" value="Genomic_DNA"/>
</dbReference>
<protein>
    <submittedName>
        <fullName evidence="2">Uncharacterized protein</fullName>
    </submittedName>
</protein>
<accession>A0ABW0H9E3</accession>
<name>A0ABW0H9E3_9HYPH</name>
<gene>
    <name evidence="2" type="ORF">ACFPPC_13200</name>
</gene>
<evidence type="ECO:0000313" key="2">
    <source>
        <dbReference type="EMBL" id="MFC5393595.1"/>
    </source>
</evidence>
<evidence type="ECO:0000256" key="1">
    <source>
        <dbReference type="SAM" id="SignalP"/>
    </source>
</evidence>
<feature type="signal peptide" evidence="1">
    <location>
        <begin position="1"/>
        <end position="24"/>
    </location>
</feature>
<keyword evidence="1" id="KW-0732">Signal</keyword>